<protein>
    <submittedName>
        <fullName evidence="3">Plasmodium yoelii subtelomeric region (PYST-C1), putative</fullName>
    </submittedName>
</protein>
<evidence type="ECO:0000256" key="1">
    <source>
        <dbReference type="SAM" id="SignalP"/>
    </source>
</evidence>
<accession>A0A1C6WTU1</accession>
<evidence type="ECO:0000313" key="3">
    <source>
        <dbReference type="EMBL" id="SCL92906.1"/>
    </source>
</evidence>
<organism evidence="3">
    <name type="scientific">Plasmodium chabaudi adami</name>
    <dbReference type="NCBI Taxonomy" id="5826"/>
    <lineage>
        <taxon>Eukaryota</taxon>
        <taxon>Sar</taxon>
        <taxon>Alveolata</taxon>
        <taxon>Apicomplexa</taxon>
        <taxon>Aconoidasida</taxon>
        <taxon>Haemosporida</taxon>
        <taxon>Plasmodiidae</taxon>
        <taxon>Plasmodium</taxon>
        <taxon>Plasmodium (Vinckeia)</taxon>
    </lineage>
</organism>
<dbReference type="AlphaFoldDB" id="A0A1C6WTU1"/>
<dbReference type="NCBIfam" id="TIGR01601">
    <property type="entry name" value="PYST-C1"/>
    <property type="match status" value="1"/>
</dbReference>
<feature type="chain" id="PRO_5008750063" evidence="1">
    <location>
        <begin position="24"/>
        <end position="162"/>
    </location>
</feature>
<dbReference type="Pfam" id="PF09690">
    <property type="entry name" value="PYST-C1"/>
    <property type="match status" value="1"/>
</dbReference>
<feature type="domain" description="PYST-C1-like N-terminal" evidence="2">
    <location>
        <begin position="28"/>
        <end position="89"/>
    </location>
</feature>
<keyword evidence="1" id="KW-0732">Signal</keyword>
<sequence length="162" mass="18799">MDKRIFSLVCIFLYGILVVPIRCSQQEESDVENKRVRDTKEINRSNEKNDIEYKCKTQSKNNNNYDTKDYEDGKGFNCFNIFKRNKKNKRTKTSPYSKAPLIHSHNQITETSSNNNESLSNVPLQMETDIPEFFAKNPELLKILSGSKKLNGKLPSKFKPNE</sequence>
<evidence type="ECO:0000259" key="2">
    <source>
        <dbReference type="Pfam" id="PF09690"/>
    </source>
</evidence>
<feature type="signal peptide" evidence="1">
    <location>
        <begin position="1"/>
        <end position="23"/>
    </location>
</feature>
<gene>
    <name evidence="3" type="ORF">PCHDS_000551300</name>
</gene>
<dbReference type="Proteomes" id="UP000507536">
    <property type="component" value="Unassembled WGS sequence"/>
</dbReference>
<dbReference type="InterPro" id="IPR006488">
    <property type="entry name" value="PYST-C1_N"/>
</dbReference>
<name>A0A1C6WTU1_PLACE</name>
<reference evidence="3" key="1">
    <citation type="submission" date="2016-08" db="EMBL/GenBank/DDBJ databases">
        <authorList>
            <consortium name="Pathogen Informatics"/>
        </authorList>
    </citation>
    <scope>NUCLEOTIDE SEQUENCE</scope>
    <source>
        <strain evidence="3">DS</strain>
    </source>
</reference>
<proteinExistence type="predicted"/>
<dbReference type="EMBL" id="FMIN01000448">
    <property type="protein sequence ID" value="SCL92906.1"/>
    <property type="molecule type" value="Genomic_DNA"/>
</dbReference>